<dbReference type="PANTHER" id="PTHR12483">
    <property type="entry name" value="SOLUTE CARRIER FAMILY 31 COPPER TRANSPORTERS"/>
    <property type="match status" value="1"/>
</dbReference>
<evidence type="ECO:0000256" key="3">
    <source>
        <dbReference type="ARBA" id="ARBA00023136"/>
    </source>
</evidence>
<keyword evidence="4" id="KW-0406">Ion transport</keyword>
<dbReference type="STRING" id="1448320.A0A319D340"/>
<sequence>MDMDMSSSSSNSSSCSVTMLWNWETIDSCFLAPSWHINTAGQFAVSCIGVAFLVIVLEFIRRLGKEYEEGIQRQFQRHVAAHSTHEKMQFFCGDSIDSSPTVLTFQASPVQQMVRALLHTLQFGLAYIIMLIAMYYNGYMIISIFIGAFFGKAFCDWGQYKVVVPRPTSPTAAAPPAMAEEKPMDCCG</sequence>
<evidence type="ECO:0000256" key="4">
    <source>
        <dbReference type="RuleBase" id="RU367022"/>
    </source>
</evidence>
<feature type="transmembrane region" description="Helical" evidence="4">
    <location>
        <begin position="40"/>
        <end position="60"/>
    </location>
</feature>
<keyword evidence="4" id="KW-0186">Copper</keyword>
<keyword evidence="3 4" id="KW-0472">Membrane</keyword>
<accession>A0A319D340</accession>
<keyword evidence="1 4" id="KW-0812">Transmembrane</keyword>
<dbReference type="EMBL" id="KZ825939">
    <property type="protein sequence ID" value="PYH91654.1"/>
    <property type="molecule type" value="Genomic_DNA"/>
</dbReference>
<proteinExistence type="inferred from homology"/>
<organism evidence="5 6">
    <name type="scientific">Aspergillus ellipticus CBS 707.79</name>
    <dbReference type="NCBI Taxonomy" id="1448320"/>
    <lineage>
        <taxon>Eukaryota</taxon>
        <taxon>Fungi</taxon>
        <taxon>Dikarya</taxon>
        <taxon>Ascomycota</taxon>
        <taxon>Pezizomycotina</taxon>
        <taxon>Eurotiomycetes</taxon>
        <taxon>Eurotiomycetidae</taxon>
        <taxon>Eurotiales</taxon>
        <taxon>Aspergillaceae</taxon>
        <taxon>Aspergillus</taxon>
        <taxon>Aspergillus subgen. Circumdati</taxon>
    </lineage>
</organism>
<dbReference type="Proteomes" id="UP000247810">
    <property type="component" value="Unassembled WGS sequence"/>
</dbReference>
<reference evidence="5 6" key="1">
    <citation type="submission" date="2018-02" db="EMBL/GenBank/DDBJ databases">
        <title>The genomes of Aspergillus section Nigri reveals drivers in fungal speciation.</title>
        <authorList>
            <consortium name="DOE Joint Genome Institute"/>
            <person name="Vesth T.C."/>
            <person name="Nybo J."/>
            <person name="Theobald S."/>
            <person name="Brandl J."/>
            <person name="Frisvad J.C."/>
            <person name="Nielsen K.F."/>
            <person name="Lyhne E.K."/>
            <person name="Kogle M.E."/>
            <person name="Kuo A."/>
            <person name="Riley R."/>
            <person name="Clum A."/>
            <person name="Nolan M."/>
            <person name="Lipzen A."/>
            <person name="Salamov A."/>
            <person name="Henrissat B."/>
            <person name="Wiebenga A."/>
            <person name="De vries R.P."/>
            <person name="Grigoriev I.V."/>
            <person name="Mortensen U.H."/>
            <person name="Andersen M.R."/>
            <person name="Baker S.E."/>
        </authorList>
    </citation>
    <scope>NUCLEOTIDE SEQUENCE [LARGE SCALE GENOMIC DNA]</scope>
    <source>
        <strain evidence="5 6">CBS 707.79</strain>
    </source>
</reference>
<dbReference type="GO" id="GO:0016020">
    <property type="term" value="C:membrane"/>
    <property type="evidence" value="ECO:0007669"/>
    <property type="project" value="UniProtKB-SubCell"/>
</dbReference>
<dbReference type="Pfam" id="PF04145">
    <property type="entry name" value="Ctr"/>
    <property type="match status" value="1"/>
</dbReference>
<keyword evidence="4" id="KW-0187">Copper transport</keyword>
<dbReference type="OrthoDB" id="161814at2759"/>
<comment type="similarity">
    <text evidence="4">Belongs to the copper transporter (Ctr) (TC 1.A.56) family. SLC31A subfamily.</text>
</comment>
<dbReference type="GO" id="GO:0005375">
    <property type="term" value="F:copper ion transmembrane transporter activity"/>
    <property type="evidence" value="ECO:0007669"/>
    <property type="project" value="UniProtKB-UniRule"/>
</dbReference>
<protein>
    <recommendedName>
        <fullName evidence="4">Copper transport protein</fullName>
    </recommendedName>
</protein>
<keyword evidence="2 4" id="KW-1133">Transmembrane helix</keyword>
<evidence type="ECO:0000256" key="2">
    <source>
        <dbReference type="ARBA" id="ARBA00022989"/>
    </source>
</evidence>
<comment type="subcellular location">
    <subcellularLocation>
        <location evidence="4">Membrane</location>
        <topology evidence="4">Multi-pass membrane protein</topology>
    </subcellularLocation>
</comment>
<evidence type="ECO:0000313" key="6">
    <source>
        <dbReference type="Proteomes" id="UP000247810"/>
    </source>
</evidence>
<dbReference type="AlphaFoldDB" id="A0A319D340"/>
<evidence type="ECO:0000256" key="1">
    <source>
        <dbReference type="ARBA" id="ARBA00022692"/>
    </source>
</evidence>
<name>A0A319D340_9EURO</name>
<keyword evidence="6" id="KW-1185">Reference proteome</keyword>
<dbReference type="PANTHER" id="PTHR12483:SF79">
    <property type="entry name" value="COPPER TRANSPORT PROTEIN"/>
    <property type="match status" value="1"/>
</dbReference>
<keyword evidence="4" id="KW-0813">Transport</keyword>
<gene>
    <name evidence="5" type="ORF">BO71DRAFT_432691</name>
</gene>
<dbReference type="InterPro" id="IPR007274">
    <property type="entry name" value="Cop_transporter"/>
</dbReference>
<dbReference type="VEuPathDB" id="FungiDB:BO71DRAFT_432691"/>
<feature type="transmembrane region" description="Helical" evidence="4">
    <location>
        <begin position="125"/>
        <end position="150"/>
    </location>
</feature>
<evidence type="ECO:0000313" key="5">
    <source>
        <dbReference type="EMBL" id="PYH91654.1"/>
    </source>
</evidence>